<reference evidence="5" key="2">
    <citation type="submission" date="2021-04" db="EMBL/GenBank/DDBJ databases">
        <authorList>
            <person name="Gilroy R."/>
        </authorList>
    </citation>
    <scope>NUCLEOTIDE SEQUENCE</scope>
    <source>
        <strain evidence="5">ChiGjej6B6-1540</strain>
    </source>
</reference>
<comment type="similarity">
    <text evidence="1">Belongs to the BlaI transcriptional regulatory family.</text>
</comment>
<dbReference type="GO" id="GO:0003677">
    <property type="term" value="F:DNA binding"/>
    <property type="evidence" value="ECO:0007669"/>
    <property type="project" value="UniProtKB-KW"/>
</dbReference>
<dbReference type="Gene3D" id="1.10.10.10">
    <property type="entry name" value="Winged helix-like DNA-binding domain superfamily/Winged helix DNA-binding domain"/>
    <property type="match status" value="1"/>
</dbReference>
<dbReference type="InterPro" id="IPR036390">
    <property type="entry name" value="WH_DNA-bd_sf"/>
</dbReference>
<dbReference type="Gene3D" id="1.10.4040.10">
    <property type="entry name" value="Penicillinase repressor domain"/>
    <property type="match status" value="1"/>
</dbReference>
<evidence type="ECO:0000256" key="3">
    <source>
        <dbReference type="ARBA" id="ARBA00023125"/>
    </source>
</evidence>
<dbReference type="Proteomes" id="UP000824192">
    <property type="component" value="Unassembled WGS sequence"/>
</dbReference>
<dbReference type="EMBL" id="DXGA01000106">
    <property type="protein sequence ID" value="HIW93954.1"/>
    <property type="molecule type" value="Genomic_DNA"/>
</dbReference>
<dbReference type="GO" id="GO:0045892">
    <property type="term" value="P:negative regulation of DNA-templated transcription"/>
    <property type="evidence" value="ECO:0007669"/>
    <property type="project" value="InterPro"/>
</dbReference>
<evidence type="ECO:0000313" key="5">
    <source>
        <dbReference type="EMBL" id="HIW93954.1"/>
    </source>
</evidence>
<keyword evidence="4" id="KW-0804">Transcription</keyword>
<evidence type="ECO:0000256" key="2">
    <source>
        <dbReference type="ARBA" id="ARBA00023015"/>
    </source>
</evidence>
<reference evidence="5" key="1">
    <citation type="journal article" date="2021" name="PeerJ">
        <title>Extensive microbial diversity within the chicken gut microbiome revealed by metagenomics and culture.</title>
        <authorList>
            <person name="Gilroy R."/>
            <person name="Ravi A."/>
            <person name="Getino M."/>
            <person name="Pursley I."/>
            <person name="Horton D.L."/>
            <person name="Alikhan N.F."/>
            <person name="Baker D."/>
            <person name="Gharbi K."/>
            <person name="Hall N."/>
            <person name="Watson M."/>
            <person name="Adriaenssens E.M."/>
            <person name="Foster-Nyarko E."/>
            <person name="Jarju S."/>
            <person name="Secka A."/>
            <person name="Antonio M."/>
            <person name="Oren A."/>
            <person name="Chaudhuri R.R."/>
            <person name="La Ragione R."/>
            <person name="Hildebrand F."/>
            <person name="Pallen M.J."/>
        </authorList>
    </citation>
    <scope>NUCLEOTIDE SEQUENCE</scope>
    <source>
        <strain evidence="5">ChiGjej6B6-1540</strain>
    </source>
</reference>
<keyword evidence="3" id="KW-0238">DNA-binding</keyword>
<accession>A0A9D1RUH8</accession>
<dbReference type="Pfam" id="PF03965">
    <property type="entry name" value="Penicillinase_R"/>
    <property type="match status" value="1"/>
</dbReference>
<keyword evidence="2" id="KW-0805">Transcription regulation</keyword>
<evidence type="ECO:0000256" key="1">
    <source>
        <dbReference type="ARBA" id="ARBA00011046"/>
    </source>
</evidence>
<dbReference type="InterPro" id="IPR036388">
    <property type="entry name" value="WH-like_DNA-bd_sf"/>
</dbReference>
<evidence type="ECO:0000256" key="4">
    <source>
        <dbReference type="ARBA" id="ARBA00023163"/>
    </source>
</evidence>
<protein>
    <submittedName>
        <fullName evidence="5">BlaI/MecI/CopY family transcriptional regulator</fullName>
    </submittedName>
</protein>
<name>A0A9D1RUH8_9FIRM</name>
<organism evidence="5 6">
    <name type="scientific">Candidatus Flavonifractor merdipullorum</name>
    <dbReference type="NCBI Taxonomy" id="2838590"/>
    <lineage>
        <taxon>Bacteria</taxon>
        <taxon>Bacillati</taxon>
        <taxon>Bacillota</taxon>
        <taxon>Clostridia</taxon>
        <taxon>Eubacteriales</taxon>
        <taxon>Oscillospiraceae</taxon>
        <taxon>Flavonifractor</taxon>
    </lineage>
</organism>
<gene>
    <name evidence="5" type="ORF">H9868_05365</name>
</gene>
<dbReference type="AlphaFoldDB" id="A0A9D1RUH8"/>
<dbReference type="SUPFAM" id="SSF46785">
    <property type="entry name" value="Winged helix' DNA-binding domain"/>
    <property type="match status" value="1"/>
</dbReference>
<sequence>MEDYQLYEAEYRLMDLVWSREPINSTQLARLCLEQFGWKKPTVYNLIRKLSDRGFLRNENATVTALVDRSAVRRYESAQVVKHSFGDSLPAFVAAFLSNRRLSAAEADALRRLIDESEEDHA</sequence>
<proteinExistence type="inferred from homology"/>
<comment type="caution">
    <text evidence="5">The sequence shown here is derived from an EMBL/GenBank/DDBJ whole genome shotgun (WGS) entry which is preliminary data.</text>
</comment>
<dbReference type="InterPro" id="IPR005650">
    <property type="entry name" value="BlaI_family"/>
</dbReference>
<evidence type="ECO:0000313" key="6">
    <source>
        <dbReference type="Proteomes" id="UP000824192"/>
    </source>
</evidence>